<evidence type="ECO:0000256" key="1">
    <source>
        <dbReference type="SAM" id="MobiDB-lite"/>
    </source>
</evidence>
<organism evidence="2 3">
    <name type="scientific">Araneus ventricosus</name>
    <name type="common">Orbweaver spider</name>
    <name type="synonym">Epeira ventricosa</name>
    <dbReference type="NCBI Taxonomy" id="182803"/>
    <lineage>
        <taxon>Eukaryota</taxon>
        <taxon>Metazoa</taxon>
        <taxon>Ecdysozoa</taxon>
        <taxon>Arthropoda</taxon>
        <taxon>Chelicerata</taxon>
        <taxon>Arachnida</taxon>
        <taxon>Araneae</taxon>
        <taxon>Araneomorphae</taxon>
        <taxon>Entelegynae</taxon>
        <taxon>Araneoidea</taxon>
        <taxon>Araneidae</taxon>
        <taxon>Araneus</taxon>
    </lineage>
</organism>
<gene>
    <name evidence="2" type="ORF">AVEN_259936_1</name>
</gene>
<accession>A0A4Y2GMJ8</accession>
<protein>
    <submittedName>
        <fullName evidence="2">Uncharacterized protein</fullName>
    </submittedName>
</protein>
<reference evidence="2 3" key="1">
    <citation type="journal article" date="2019" name="Sci. Rep.">
        <title>Orb-weaving spider Araneus ventricosus genome elucidates the spidroin gene catalogue.</title>
        <authorList>
            <person name="Kono N."/>
            <person name="Nakamura H."/>
            <person name="Ohtoshi R."/>
            <person name="Moran D.A.P."/>
            <person name="Shinohara A."/>
            <person name="Yoshida Y."/>
            <person name="Fujiwara M."/>
            <person name="Mori M."/>
            <person name="Tomita M."/>
            <person name="Arakawa K."/>
        </authorList>
    </citation>
    <scope>NUCLEOTIDE SEQUENCE [LARGE SCALE GENOMIC DNA]</scope>
</reference>
<feature type="compositionally biased region" description="Polar residues" evidence="1">
    <location>
        <begin position="54"/>
        <end position="64"/>
    </location>
</feature>
<name>A0A4Y2GMJ8_ARAVE</name>
<dbReference type="AlphaFoldDB" id="A0A4Y2GMJ8"/>
<comment type="caution">
    <text evidence="2">The sequence shown here is derived from an EMBL/GenBank/DDBJ whole genome shotgun (WGS) entry which is preliminary data.</text>
</comment>
<keyword evidence="3" id="KW-1185">Reference proteome</keyword>
<evidence type="ECO:0000313" key="2">
    <source>
        <dbReference type="EMBL" id="GBM54763.1"/>
    </source>
</evidence>
<sequence>MKRRESYFGMGLVILHRSQMTRTTLEIALPSPDFRTTLMGGRLTYDVTFDVQHARTQGGSSQESGFDLGTLRPRSQDLTTRSQRSSDSF</sequence>
<feature type="region of interest" description="Disordered" evidence="1">
    <location>
        <begin position="54"/>
        <end position="89"/>
    </location>
</feature>
<evidence type="ECO:0000313" key="3">
    <source>
        <dbReference type="Proteomes" id="UP000499080"/>
    </source>
</evidence>
<dbReference type="Proteomes" id="UP000499080">
    <property type="component" value="Unassembled WGS sequence"/>
</dbReference>
<proteinExistence type="predicted"/>
<feature type="compositionally biased region" description="Polar residues" evidence="1">
    <location>
        <begin position="76"/>
        <end position="89"/>
    </location>
</feature>
<dbReference type="EMBL" id="BGPR01001473">
    <property type="protein sequence ID" value="GBM54763.1"/>
    <property type="molecule type" value="Genomic_DNA"/>
</dbReference>